<feature type="region of interest" description="Disordered" evidence="1">
    <location>
        <begin position="1"/>
        <end position="24"/>
    </location>
</feature>
<name>A0A1Y5P4S8_9MICO</name>
<organism evidence="2">
    <name type="scientific">uncultured Microbacterium sp</name>
    <dbReference type="NCBI Taxonomy" id="191216"/>
    <lineage>
        <taxon>Bacteria</taxon>
        <taxon>Bacillati</taxon>
        <taxon>Actinomycetota</taxon>
        <taxon>Actinomycetes</taxon>
        <taxon>Micrococcales</taxon>
        <taxon>Microbacteriaceae</taxon>
        <taxon>Microbacterium</taxon>
        <taxon>environmental samples</taxon>
    </lineage>
</organism>
<proteinExistence type="predicted"/>
<sequence>MTAATTGSAALTGTPTAPPPGWGEGLWRLSGRSETAGWLLQPSRVEDADAWVDTQTAELRGAWGERWRTEDEASVRALLRLGLDARPAEAALAFQLWPVPAPLVAHVHVGYGAAPEAPVGPDAGSLYEAAGLGFGVQAVRRVRDADLDLIGLDIVFLADSAAVVASFEPTVPELFALLVGQFHAFVQTLEFVAPDGRPVRAAAPAGFLDASADADWADTVPTG</sequence>
<accession>A0A1Y5P4S8</accession>
<feature type="compositionally biased region" description="Low complexity" evidence="1">
    <location>
        <begin position="1"/>
        <end position="15"/>
    </location>
</feature>
<evidence type="ECO:0000313" key="2">
    <source>
        <dbReference type="EMBL" id="SBS73673.1"/>
    </source>
</evidence>
<gene>
    <name evidence="2" type="ORF">MIPYR_40300</name>
</gene>
<dbReference type="RefSeq" id="WP_295576726.1">
    <property type="nucleotide sequence ID" value="NZ_FLQR01000008.1"/>
</dbReference>
<evidence type="ECO:0000256" key="1">
    <source>
        <dbReference type="SAM" id="MobiDB-lite"/>
    </source>
</evidence>
<dbReference type="AlphaFoldDB" id="A0A1Y5P4S8"/>
<protein>
    <submittedName>
        <fullName evidence="2">Uncharacterized protein</fullName>
    </submittedName>
</protein>
<dbReference type="EMBL" id="FLQR01000008">
    <property type="protein sequence ID" value="SBS73673.1"/>
    <property type="molecule type" value="Genomic_DNA"/>
</dbReference>
<reference evidence="2" key="1">
    <citation type="submission" date="2016-03" db="EMBL/GenBank/DDBJ databases">
        <authorList>
            <person name="Ploux O."/>
        </authorList>
    </citation>
    <scope>NUCLEOTIDE SEQUENCE</scope>
    <source>
        <strain evidence="2">UC1</strain>
    </source>
</reference>